<feature type="compositionally biased region" description="Low complexity" evidence="1">
    <location>
        <begin position="119"/>
        <end position="139"/>
    </location>
</feature>
<keyword evidence="3" id="KW-1185">Reference proteome</keyword>
<feature type="compositionally biased region" description="Polar residues" evidence="1">
    <location>
        <begin position="142"/>
        <end position="169"/>
    </location>
</feature>
<accession>A0A9Q8QKP6</accession>
<protein>
    <submittedName>
        <fullName evidence="2">Uncharacterized protein</fullName>
    </submittedName>
</protein>
<dbReference type="OrthoDB" id="10578477at2759"/>
<dbReference type="RefSeq" id="XP_047846320.1">
    <property type="nucleotide sequence ID" value="XM_047990313.1"/>
</dbReference>
<evidence type="ECO:0000256" key="1">
    <source>
        <dbReference type="SAM" id="MobiDB-lite"/>
    </source>
</evidence>
<proteinExistence type="predicted"/>
<evidence type="ECO:0000313" key="3">
    <source>
        <dbReference type="Proteomes" id="UP000829364"/>
    </source>
</evidence>
<sequence>MPLGRLNPTRLVPSRAHIVDFWPPSIQSFVYQRRVTYALVRSTCVHEDYKLPLPLTHITTAKRLPTTTFTMRAATILSAIALATPALAQNSFSVTEANTHTNPIVVSEVPSTTVTVTSASSASTSDASSSAPSWSSSWSLPAGNSTSTTIFPTGTAPTSASGVPTRSANGTTLSTGSRTGLPPQPTTAITSAPPVPTAAGAALGVQSVFLGLGAVVALAAVQL</sequence>
<feature type="compositionally biased region" description="Low complexity" evidence="1">
    <location>
        <begin position="170"/>
        <end position="181"/>
    </location>
</feature>
<organism evidence="2 3">
    <name type="scientific">Purpureocillium takamizusanense</name>
    <dbReference type="NCBI Taxonomy" id="2060973"/>
    <lineage>
        <taxon>Eukaryota</taxon>
        <taxon>Fungi</taxon>
        <taxon>Dikarya</taxon>
        <taxon>Ascomycota</taxon>
        <taxon>Pezizomycotina</taxon>
        <taxon>Sordariomycetes</taxon>
        <taxon>Hypocreomycetidae</taxon>
        <taxon>Hypocreales</taxon>
        <taxon>Ophiocordycipitaceae</taxon>
        <taxon>Purpureocillium</taxon>
    </lineage>
</organism>
<evidence type="ECO:0000313" key="2">
    <source>
        <dbReference type="EMBL" id="UNI22839.1"/>
    </source>
</evidence>
<dbReference type="GeneID" id="72070637"/>
<dbReference type="KEGG" id="ptkz:JDV02_008691"/>
<dbReference type="EMBL" id="CP086361">
    <property type="protein sequence ID" value="UNI22839.1"/>
    <property type="molecule type" value="Genomic_DNA"/>
</dbReference>
<name>A0A9Q8QKP6_9HYPO</name>
<reference evidence="2" key="1">
    <citation type="submission" date="2021-11" db="EMBL/GenBank/DDBJ databases">
        <title>Purpureocillium_takamizusanense_genome.</title>
        <authorList>
            <person name="Nguyen N.-H."/>
        </authorList>
    </citation>
    <scope>NUCLEOTIDE SEQUENCE</scope>
    <source>
        <strain evidence="2">PT3</strain>
    </source>
</reference>
<dbReference type="AlphaFoldDB" id="A0A9Q8QKP6"/>
<gene>
    <name evidence="2" type="ORF">JDV02_008691</name>
</gene>
<feature type="region of interest" description="Disordered" evidence="1">
    <location>
        <begin position="119"/>
        <end position="186"/>
    </location>
</feature>
<dbReference type="Proteomes" id="UP000829364">
    <property type="component" value="Chromosome 8"/>
</dbReference>